<evidence type="ECO:0000256" key="1">
    <source>
        <dbReference type="SAM" id="Coils"/>
    </source>
</evidence>
<accession>A0A914V737</accession>
<dbReference type="WBParaSite" id="PSAMB.scaffold16066size1417.g36780.t1">
    <property type="protein sequence ID" value="PSAMB.scaffold16066size1417.g36780.t1"/>
    <property type="gene ID" value="PSAMB.scaffold16066size1417.g36780"/>
</dbReference>
<evidence type="ECO:0000313" key="3">
    <source>
        <dbReference type="WBParaSite" id="PSAMB.scaffold16066size1417.g36780.t1"/>
    </source>
</evidence>
<reference evidence="3" key="1">
    <citation type="submission" date="2022-11" db="UniProtKB">
        <authorList>
            <consortium name="WormBaseParasite"/>
        </authorList>
    </citation>
    <scope>IDENTIFICATION</scope>
</reference>
<dbReference type="AlphaFoldDB" id="A0A914V737"/>
<organism evidence="2 3">
    <name type="scientific">Plectus sambesii</name>
    <dbReference type="NCBI Taxonomy" id="2011161"/>
    <lineage>
        <taxon>Eukaryota</taxon>
        <taxon>Metazoa</taxon>
        <taxon>Ecdysozoa</taxon>
        <taxon>Nematoda</taxon>
        <taxon>Chromadorea</taxon>
        <taxon>Plectida</taxon>
        <taxon>Plectina</taxon>
        <taxon>Plectoidea</taxon>
        <taxon>Plectidae</taxon>
        <taxon>Plectus</taxon>
    </lineage>
</organism>
<sequence length="274" mass="31563">MLKSRVAGDVGDKEYTAFRTTDIELSDLLDAVDQELHSQEAELRVDGATAVLQRHNQFFEVDNVQTRVTTLLDAMRRSKDDITDVEHRQSALDRLSIAEKRWQDLETRAATHKTSIVDAMSKERHMTELRADYDQLRKEIESRLVAAETQASEMAQRRKTHPFQNYNEAVQELRENETLLEELNACGSTLVALKELLSRIDSLVQSHESAPMKQEIIGLEYRFERLREQISRLVSARSVLLERIQVILTQVNQVEQKVRAGEQRSEGFTDIELD</sequence>
<proteinExistence type="predicted"/>
<keyword evidence="2" id="KW-1185">Reference proteome</keyword>
<evidence type="ECO:0000313" key="2">
    <source>
        <dbReference type="Proteomes" id="UP000887566"/>
    </source>
</evidence>
<name>A0A914V737_9BILA</name>
<dbReference type="Proteomes" id="UP000887566">
    <property type="component" value="Unplaced"/>
</dbReference>
<protein>
    <submittedName>
        <fullName evidence="3">Uncharacterized protein</fullName>
    </submittedName>
</protein>
<keyword evidence="1" id="KW-0175">Coiled coil</keyword>
<feature type="coiled-coil region" evidence="1">
    <location>
        <begin position="119"/>
        <end position="186"/>
    </location>
</feature>